<organism evidence="2 3">
    <name type="scientific">Ditylenchus destructor</name>
    <dbReference type="NCBI Taxonomy" id="166010"/>
    <lineage>
        <taxon>Eukaryota</taxon>
        <taxon>Metazoa</taxon>
        <taxon>Ecdysozoa</taxon>
        <taxon>Nematoda</taxon>
        <taxon>Chromadorea</taxon>
        <taxon>Rhabditida</taxon>
        <taxon>Tylenchina</taxon>
        <taxon>Tylenchomorpha</taxon>
        <taxon>Sphaerularioidea</taxon>
        <taxon>Anguinidae</taxon>
        <taxon>Anguininae</taxon>
        <taxon>Ditylenchus</taxon>
    </lineage>
</organism>
<feature type="compositionally biased region" description="Low complexity" evidence="1">
    <location>
        <begin position="89"/>
        <end position="100"/>
    </location>
</feature>
<comment type="caution">
    <text evidence="2">The sequence shown here is derived from an EMBL/GenBank/DDBJ whole genome shotgun (WGS) entry which is preliminary data.</text>
</comment>
<sequence>MGDYQLGNERLPGMAFYLSLTLRVRMSQNLITRSRGCSSPQQAGIASGTTGLQAATTAATTARQAADRTATTDPQAAQKKSDAETARGQAQAAQASSLYM</sequence>
<dbReference type="Proteomes" id="UP001201812">
    <property type="component" value="Unassembled WGS sequence"/>
</dbReference>
<dbReference type="EMBL" id="JAKKPZ010000203">
    <property type="protein sequence ID" value="KAI1698815.1"/>
    <property type="molecule type" value="Genomic_DNA"/>
</dbReference>
<accession>A0AAD4QT98</accession>
<feature type="region of interest" description="Disordered" evidence="1">
    <location>
        <begin position="34"/>
        <end position="100"/>
    </location>
</feature>
<reference evidence="2" key="1">
    <citation type="submission" date="2022-01" db="EMBL/GenBank/DDBJ databases">
        <title>Genome Sequence Resource for Two Populations of Ditylenchus destructor, the Migratory Endoparasitic Phytonematode.</title>
        <authorList>
            <person name="Zhang H."/>
            <person name="Lin R."/>
            <person name="Xie B."/>
        </authorList>
    </citation>
    <scope>NUCLEOTIDE SEQUENCE</scope>
    <source>
        <strain evidence="2">BazhouSP</strain>
    </source>
</reference>
<dbReference type="AlphaFoldDB" id="A0AAD4QT98"/>
<evidence type="ECO:0000313" key="2">
    <source>
        <dbReference type="EMBL" id="KAI1698815.1"/>
    </source>
</evidence>
<keyword evidence="3" id="KW-1185">Reference proteome</keyword>
<feature type="compositionally biased region" description="Polar residues" evidence="1">
    <location>
        <begin position="34"/>
        <end position="52"/>
    </location>
</feature>
<feature type="compositionally biased region" description="Low complexity" evidence="1">
    <location>
        <begin position="53"/>
        <end position="78"/>
    </location>
</feature>
<evidence type="ECO:0000256" key="1">
    <source>
        <dbReference type="SAM" id="MobiDB-lite"/>
    </source>
</evidence>
<evidence type="ECO:0000313" key="3">
    <source>
        <dbReference type="Proteomes" id="UP001201812"/>
    </source>
</evidence>
<protein>
    <submittedName>
        <fullName evidence="2">Uncharacterized protein</fullName>
    </submittedName>
</protein>
<proteinExistence type="predicted"/>
<gene>
    <name evidence="2" type="ORF">DdX_17690</name>
</gene>
<name>A0AAD4QT98_9BILA</name>